<dbReference type="CDD" id="cd00200">
    <property type="entry name" value="WD40"/>
    <property type="match status" value="1"/>
</dbReference>
<accession>A0A5B8MBS9</accession>
<keyword evidence="2" id="KW-0677">Repeat</keyword>
<feature type="repeat" description="WD" evidence="3">
    <location>
        <begin position="229"/>
        <end position="249"/>
    </location>
</feature>
<evidence type="ECO:0000256" key="1">
    <source>
        <dbReference type="ARBA" id="ARBA00022574"/>
    </source>
</evidence>
<keyword evidence="1 3" id="KW-0853">WD repeat</keyword>
<keyword evidence="6" id="KW-1185">Reference proteome</keyword>
<feature type="region of interest" description="Disordered" evidence="4">
    <location>
        <begin position="541"/>
        <end position="565"/>
    </location>
</feature>
<dbReference type="OrthoDB" id="1068471at2759"/>
<dbReference type="Pfam" id="PF00400">
    <property type="entry name" value="WD40"/>
    <property type="match status" value="5"/>
</dbReference>
<dbReference type="InterPro" id="IPR015943">
    <property type="entry name" value="WD40/YVTN_repeat-like_dom_sf"/>
</dbReference>
<feature type="compositionally biased region" description="Gly residues" evidence="4">
    <location>
        <begin position="543"/>
        <end position="554"/>
    </location>
</feature>
<evidence type="ECO:0000256" key="3">
    <source>
        <dbReference type="PROSITE-ProRule" id="PRU00221"/>
    </source>
</evidence>
<organism evidence="5 6">
    <name type="scientific">Chloropicon primus</name>
    <dbReference type="NCBI Taxonomy" id="1764295"/>
    <lineage>
        <taxon>Eukaryota</taxon>
        <taxon>Viridiplantae</taxon>
        <taxon>Chlorophyta</taxon>
        <taxon>Chloropicophyceae</taxon>
        <taxon>Chloropicales</taxon>
        <taxon>Chloropicaceae</taxon>
        <taxon>Chloropicon</taxon>
    </lineage>
</organism>
<protein>
    <submittedName>
        <fullName evidence="5">WD40 repeat domain-containing protein</fullName>
    </submittedName>
</protein>
<dbReference type="PANTHER" id="PTHR19848:SF8">
    <property type="entry name" value="F-BOX AND WD REPEAT DOMAIN CONTAINING 7"/>
    <property type="match status" value="1"/>
</dbReference>
<dbReference type="Proteomes" id="UP000316726">
    <property type="component" value="Chromosome 1"/>
</dbReference>
<sequence length="589" mass="64394">MRRHDRPRGAGASSPQGIFRAQLSRASCPSGGRFESACHDELARSVALERKLAYENAADASDDNDIFSGCSSCLSYTPEGDLVGVAGPDCRVVVYDARRGKHKYAVEGHTEIVTGLAWARPTPFADGPERAFYTSSLDKSIRLWKGSRPVATYRDHYDWIRSLAISGDGGRLVSGCVSSNIFLWDTETGKTTCRTQAMLGLDEKVNKLPGSMRSFCTSFEYSVNSVDFFRTNDNLFVSGMRDGTVRMWDCRDFAGGAVATLFAHKVKLNQVQMGQLDSALLTSGRDNVIRLWDTRMMGSAARSNSGCMLTEFKSHKCRSYNISCTFFGSDRTIATGSEDSKIWLYDAKTGEVIQALSGHGSVVHNIAAPRHESHSLQLASSSIDSNEVNIWSAKYVADKEGDVDTAFEQGDEMMYYRRIDSVESQAGDALRNANVNDIYEHYGSAMEVAATSSTSGGAEVARPSAGDATCREDERMALAMAEQSNNIMEMHRMGIEALMRKHGDMILRIFHACDFSFRTQVDWRVMVQRLSSSRMGAAVGIREGAGGGGGGGDQGSHVSGMDQESVAEAVREMETLFNAIADEARNQEL</sequence>
<dbReference type="PROSITE" id="PS50294">
    <property type="entry name" value="WD_REPEATS_REGION"/>
    <property type="match status" value="2"/>
</dbReference>
<dbReference type="PROSITE" id="PS00678">
    <property type="entry name" value="WD_REPEATS_1"/>
    <property type="match status" value="1"/>
</dbReference>
<feature type="repeat" description="WD" evidence="3">
    <location>
        <begin position="153"/>
        <end position="194"/>
    </location>
</feature>
<feature type="repeat" description="WD" evidence="3">
    <location>
        <begin position="261"/>
        <end position="295"/>
    </location>
</feature>
<dbReference type="STRING" id="1764295.A0A5B8MBS9"/>
<dbReference type="EMBL" id="CP031034">
    <property type="protein sequence ID" value="QDZ17719.1"/>
    <property type="molecule type" value="Genomic_DNA"/>
</dbReference>
<dbReference type="InterPro" id="IPR036322">
    <property type="entry name" value="WD40_repeat_dom_sf"/>
</dbReference>
<evidence type="ECO:0000256" key="4">
    <source>
        <dbReference type="SAM" id="MobiDB-lite"/>
    </source>
</evidence>
<dbReference type="PROSITE" id="PS50082">
    <property type="entry name" value="WD_REPEATS_2"/>
    <property type="match status" value="3"/>
</dbReference>
<reference evidence="5 6" key="1">
    <citation type="submission" date="2018-07" db="EMBL/GenBank/DDBJ databases">
        <title>The complete nuclear genome of the prasinophyte Chloropicon primus (CCMP1205).</title>
        <authorList>
            <person name="Pombert J.-F."/>
            <person name="Otis C."/>
            <person name="Turmel M."/>
            <person name="Lemieux C."/>
        </authorList>
    </citation>
    <scope>NUCLEOTIDE SEQUENCE [LARGE SCALE GENOMIC DNA]</scope>
    <source>
        <strain evidence="5 6">CCMP1205</strain>
    </source>
</reference>
<evidence type="ECO:0000256" key="2">
    <source>
        <dbReference type="ARBA" id="ARBA00022737"/>
    </source>
</evidence>
<dbReference type="InterPro" id="IPR019775">
    <property type="entry name" value="WD40_repeat_CS"/>
</dbReference>
<dbReference type="AlphaFoldDB" id="A0A5B8MBS9"/>
<dbReference type="InterPro" id="IPR001680">
    <property type="entry name" value="WD40_rpt"/>
</dbReference>
<evidence type="ECO:0000313" key="6">
    <source>
        <dbReference type="Proteomes" id="UP000316726"/>
    </source>
</evidence>
<proteinExistence type="predicted"/>
<dbReference type="Gene3D" id="2.130.10.10">
    <property type="entry name" value="YVTN repeat-like/Quinoprotein amine dehydrogenase"/>
    <property type="match status" value="3"/>
</dbReference>
<gene>
    <name evidence="5" type="ORF">A3770_01p02370</name>
</gene>
<dbReference type="PANTHER" id="PTHR19848">
    <property type="entry name" value="WD40 REPEAT PROTEIN"/>
    <property type="match status" value="1"/>
</dbReference>
<name>A0A5B8MBS9_9CHLO</name>
<dbReference type="SUPFAM" id="SSF50978">
    <property type="entry name" value="WD40 repeat-like"/>
    <property type="match status" value="1"/>
</dbReference>
<evidence type="ECO:0000313" key="5">
    <source>
        <dbReference type="EMBL" id="QDZ17719.1"/>
    </source>
</evidence>
<dbReference type="SMART" id="SM00320">
    <property type="entry name" value="WD40"/>
    <property type="match status" value="7"/>
</dbReference>